<evidence type="ECO:0000256" key="8">
    <source>
        <dbReference type="ARBA" id="ARBA00022840"/>
    </source>
</evidence>
<dbReference type="EMBL" id="JAROCB010000003">
    <property type="protein sequence ID" value="MDN4597805.1"/>
    <property type="molecule type" value="Genomic_DNA"/>
</dbReference>
<evidence type="ECO:0000256" key="3">
    <source>
        <dbReference type="ARBA" id="ARBA00012438"/>
    </source>
</evidence>
<evidence type="ECO:0000256" key="7">
    <source>
        <dbReference type="ARBA" id="ARBA00022777"/>
    </source>
</evidence>
<dbReference type="SMART" id="SM00091">
    <property type="entry name" value="PAS"/>
    <property type="match status" value="4"/>
</dbReference>
<dbReference type="SUPFAM" id="SSF55874">
    <property type="entry name" value="ATPase domain of HSP90 chaperone/DNA topoisomerase II/histidine kinase"/>
    <property type="match status" value="1"/>
</dbReference>
<keyword evidence="16" id="KW-1185">Reference proteome</keyword>
<accession>A0ABT8IYC1</accession>
<dbReference type="InterPro" id="IPR001610">
    <property type="entry name" value="PAC"/>
</dbReference>
<evidence type="ECO:0000256" key="1">
    <source>
        <dbReference type="ARBA" id="ARBA00000085"/>
    </source>
</evidence>
<reference evidence="15" key="1">
    <citation type="submission" date="2023-03" db="EMBL/GenBank/DDBJ databases">
        <title>MT1 and MT2 Draft Genomes of Novel Species.</title>
        <authorList>
            <person name="Venkateswaran K."/>
        </authorList>
    </citation>
    <scope>NUCLEOTIDE SEQUENCE</scope>
    <source>
        <strain evidence="15">F6_8S_P_1A</strain>
    </source>
</reference>
<dbReference type="SUPFAM" id="SSF47384">
    <property type="entry name" value="Homodimeric domain of signal transducing histidine kinase"/>
    <property type="match status" value="1"/>
</dbReference>
<feature type="domain" description="Response regulatory" evidence="12">
    <location>
        <begin position="750"/>
        <end position="864"/>
    </location>
</feature>
<dbReference type="NCBIfam" id="TIGR00229">
    <property type="entry name" value="sensory_box"/>
    <property type="match status" value="3"/>
</dbReference>
<feature type="domain" description="PAS" evidence="13">
    <location>
        <begin position="9"/>
        <end position="79"/>
    </location>
</feature>
<evidence type="ECO:0000256" key="6">
    <source>
        <dbReference type="ARBA" id="ARBA00022741"/>
    </source>
</evidence>
<evidence type="ECO:0000259" key="12">
    <source>
        <dbReference type="PROSITE" id="PS50110"/>
    </source>
</evidence>
<dbReference type="CDD" id="cd00082">
    <property type="entry name" value="HisKA"/>
    <property type="match status" value="1"/>
</dbReference>
<dbReference type="Gene3D" id="3.30.565.10">
    <property type="entry name" value="Histidine kinase-like ATPase, C-terminal domain"/>
    <property type="match status" value="1"/>
</dbReference>
<feature type="modified residue" description="4-aspartylphosphate" evidence="10">
    <location>
        <position position="799"/>
    </location>
</feature>
<dbReference type="InterPro" id="IPR004358">
    <property type="entry name" value="Sig_transdc_His_kin-like_C"/>
</dbReference>
<evidence type="ECO:0000256" key="5">
    <source>
        <dbReference type="ARBA" id="ARBA00022679"/>
    </source>
</evidence>
<gene>
    <name evidence="15" type="ORF">P5G59_11690</name>
</gene>
<organism evidence="15 16">
    <name type="scientific">Leifsonia virtsii</name>
    <dbReference type="NCBI Taxonomy" id="3035915"/>
    <lineage>
        <taxon>Bacteria</taxon>
        <taxon>Bacillati</taxon>
        <taxon>Actinomycetota</taxon>
        <taxon>Actinomycetes</taxon>
        <taxon>Micrococcales</taxon>
        <taxon>Microbacteriaceae</taxon>
        <taxon>Leifsonia</taxon>
    </lineage>
</organism>
<dbReference type="PANTHER" id="PTHR43065">
    <property type="entry name" value="SENSOR HISTIDINE KINASE"/>
    <property type="match status" value="1"/>
</dbReference>
<dbReference type="InterPro" id="IPR000700">
    <property type="entry name" value="PAS-assoc_C"/>
</dbReference>
<dbReference type="InterPro" id="IPR003661">
    <property type="entry name" value="HisK_dim/P_dom"/>
</dbReference>
<dbReference type="InterPro" id="IPR035965">
    <property type="entry name" value="PAS-like_dom_sf"/>
</dbReference>
<evidence type="ECO:0000259" key="13">
    <source>
        <dbReference type="PROSITE" id="PS50112"/>
    </source>
</evidence>
<dbReference type="InterPro" id="IPR013767">
    <property type="entry name" value="PAS_fold"/>
</dbReference>
<dbReference type="SMART" id="SM00448">
    <property type="entry name" value="REC"/>
    <property type="match status" value="1"/>
</dbReference>
<dbReference type="CDD" id="cd00130">
    <property type="entry name" value="PAS"/>
    <property type="match status" value="2"/>
</dbReference>
<feature type="domain" description="PAS" evidence="13">
    <location>
        <begin position="381"/>
        <end position="435"/>
    </location>
</feature>
<dbReference type="CDD" id="cd00156">
    <property type="entry name" value="REC"/>
    <property type="match status" value="1"/>
</dbReference>
<keyword evidence="5" id="KW-0808">Transferase</keyword>
<dbReference type="PANTHER" id="PTHR43065:SF46">
    <property type="entry name" value="C4-DICARBOXYLATE TRANSPORT SENSOR PROTEIN DCTB"/>
    <property type="match status" value="1"/>
</dbReference>
<evidence type="ECO:0000313" key="16">
    <source>
        <dbReference type="Proteomes" id="UP001174210"/>
    </source>
</evidence>
<proteinExistence type="predicted"/>
<dbReference type="Gene3D" id="3.40.50.2300">
    <property type="match status" value="1"/>
</dbReference>
<feature type="domain" description="PAC" evidence="14">
    <location>
        <begin position="81"/>
        <end position="133"/>
    </location>
</feature>
<dbReference type="PROSITE" id="PS50109">
    <property type="entry name" value="HIS_KIN"/>
    <property type="match status" value="1"/>
</dbReference>
<evidence type="ECO:0000256" key="4">
    <source>
        <dbReference type="ARBA" id="ARBA00022553"/>
    </source>
</evidence>
<name>A0ABT8IYC1_9MICO</name>
<sequence length="993" mass="106189">MTTPSEALRLNGLDALFHGHPDGVCVVDLSGRFVESNRAMLALIGYTPEQLAGMPFSRLLHPDSVDYTMAQFREALAGRNRRYVTRIVTPEGLIRLLDVTIIPIRGEDGEVAAVLAIARDIGDVERAATAAAGNEALVRMAARMAGFAGWSVDIPNGRIEWSEDLYRLLGMEPGRVPTDAESLALFEPEDRKAVREAFQRSVLDGVPLDVRATMVDAAGRRVHAHLVGETERDDNGDVVRLHGAFHDVTALVRHREEQRAMARLLRSSLDQVHDAIGFVDRGWRFTFANSWAIRLAGLDESRLREKTIWEHFPTALGSPFERLYRDAMDRGLNGSARAFSPEWGRWFEVDVHPTEEGIAIMVRDVTEDQEARTKLDQYTRRVEAQAALLDAARDAILVRDLDGTIRYWNRGAEATYGIPAAEALGRSVRELLYDEPELFDRAMEALLRDGFWVGELRQRRADGSVLIADCRWQLTRGEDGQVSVFAVNSDITEHRRQEEQRIRAQRMEGLGTLAGGIAHDLNNVLTPILMAVQHLRDDEPDPRRRATLDAVDSAAERGAGMIRQVLSFARGAEVQHSAVDLAGLLREVGRFCGETLPRSIELVVDAPACLPAVSGDETELFQVLVNLATNARDAMPDGGTLAIAAAAGDGTVRVEVRDTGAGMDAATAGRILEPFFTTKESGTGLGLATSAAIVKAHGGELRVDTAPGGGTAVSFALPAIEDVAPPPAAPAPGPTTGPAGIVPRPGGGRRVLVVDDEPAIGELVRQTLDRSGFVTEVAHGRDALELIEGGRRFDAVLTDVMMPGVSGDAIARLLAAEHPETAVVLMSGMLPGPGTREAVERDGARFLAKPFTPAALLATLEAAFAGLGADGPAAAADAGADPDAVLEELVAPALREAAAALAAHAPTPEEGERLAALLSTAAERAQRALGDRAADPRIHRIVGAAASGAMALTLGGGTVSPADIVQRLEEGLGIMAAGSRPPEDQDPADEVPR</sequence>
<protein>
    <recommendedName>
        <fullName evidence="3">histidine kinase</fullName>
        <ecNumber evidence="3">2.7.13.3</ecNumber>
    </recommendedName>
</protein>
<dbReference type="InterPro" id="IPR013656">
    <property type="entry name" value="PAS_4"/>
</dbReference>
<dbReference type="PROSITE" id="PS50112">
    <property type="entry name" value="PAS"/>
    <property type="match status" value="3"/>
</dbReference>
<comment type="caution">
    <text evidence="15">The sequence shown here is derived from an EMBL/GenBank/DDBJ whole genome shotgun (WGS) entry which is preliminary data.</text>
</comment>
<dbReference type="InterPro" id="IPR013655">
    <property type="entry name" value="PAS_fold_3"/>
</dbReference>
<dbReference type="InterPro" id="IPR003594">
    <property type="entry name" value="HATPase_dom"/>
</dbReference>
<dbReference type="InterPro" id="IPR036890">
    <property type="entry name" value="HATPase_C_sf"/>
</dbReference>
<dbReference type="EC" id="2.7.13.3" evidence="3"/>
<dbReference type="SMART" id="SM00388">
    <property type="entry name" value="HisKA"/>
    <property type="match status" value="1"/>
</dbReference>
<dbReference type="SMART" id="SM00387">
    <property type="entry name" value="HATPase_c"/>
    <property type="match status" value="1"/>
</dbReference>
<dbReference type="Pfam" id="PF08447">
    <property type="entry name" value="PAS_3"/>
    <property type="match status" value="1"/>
</dbReference>
<dbReference type="RefSeq" id="WP_301219079.1">
    <property type="nucleotide sequence ID" value="NZ_JAROCB010000003.1"/>
</dbReference>
<dbReference type="SUPFAM" id="SSF55785">
    <property type="entry name" value="PYP-like sensor domain (PAS domain)"/>
    <property type="match status" value="4"/>
</dbReference>
<dbReference type="Pfam" id="PF00072">
    <property type="entry name" value="Response_reg"/>
    <property type="match status" value="1"/>
</dbReference>
<dbReference type="SMART" id="SM00086">
    <property type="entry name" value="PAC"/>
    <property type="match status" value="3"/>
</dbReference>
<dbReference type="InterPro" id="IPR001789">
    <property type="entry name" value="Sig_transdc_resp-reg_receiver"/>
</dbReference>
<evidence type="ECO:0000256" key="2">
    <source>
        <dbReference type="ARBA" id="ARBA00004236"/>
    </source>
</evidence>
<keyword evidence="4 10" id="KW-0597">Phosphoprotein</keyword>
<dbReference type="Pfam" id="PF02518">
    <property type="entry name" value="HATPase_c"/>
    <property type="match status" value="1"/>
</dbReference>
<dbReference type="Pfam" id="PF00989">
    <property type="entry name" value="PAS"/>
    <property type="match status" value="1"/>
</dbReference>
<keyword evidence="6" id="KW-0547">Nucleotide-binding</keyword>
<dbReference type="Gene3D" id="3.30.450.20">
    <property type="entry name" value="PAS domain"/>
    <property type="match status" value="4"/>
</dbReference>
<dbReference type="PRINTS" id="PR00344">
    <property type="entry name" value="BCTRLSENSOR"/>
</dbReference>
<comment type="catalytic activity">
    <reaction evidence="1">
        <text>ATP + protein L-histidine = ADP + protein N-phospho-L-histidine.</text>
        <dbReference type="EC" id="2.7.13.3"/>
    </reaction>
</comment>
<keyword evidence="8" id="KW-0067">ATP-binding</keyword>
<comment type="subcellular location">
    <subcellularLocation>
        <location evidence="2">Cell membrane</location>
    </subcellularLocation>
</comment>
<dbReference type="PROSITE" id="PS50110">
    <property type="entry name" value="RESPONSE_REGULATORY"/>
    <property type="match status" value="1"/>
</dbReference>
<feature type="domain" description="Histidine kinase" evidence="11">
    <location>
        <begin position="516"/>
        <end position="721"/>
    </location>
</feature>
<feature type="domain" description="PAC" evidence="14">
    <location>
        <begin position="452"/>
        <end position="503"/>
    </location>
</feature>
<dbReference type="PROSITE" id="PS50113">
    <property type="entry name" value="PAC"/>
    <property type="match status" value="2"/>
</dbReference>
<dbReference type="SUPFAM" id="SSF52172">
    <property type="entry name" value="CheY-like"/>
    <property type="match status" value="1"/>
</dbReference>
<keyword evidence="9" id="KW-0902">Two-component regulatory system</keyword>
<feature type="domain" description="PAS" evidence="13">
    <location>
        <begin position="159"/>
        <end position="205"/>
    </location>
</feature>
<dbReference type="InterPro" id="IPR005467">
    <property type="entry name" value="His_kinase_dom"/>
</dbReference>
<dbReference type="InterPro" id="IPR036097">
    <property type="entry name" value="HisK_dim/P_sf"/>
</dbReference>
<evidence type="ECO:0000313" key="15">
    <source>
        <dbReference type="EMBL" id="MDN4597805.1"/>
    </source>
</evidence>
<evidence type="ECO:0000259" key="11">
    <source>
        <dbReference type="PROSITE" id="PS50109"/>
    </source>
</evidence>
<dbReference type="Gene3D" id="1.10.287.130">
    <property type="match status" value="1"/>
</dbReference>
<dbReference type="InterPro" id="IPR000014">
    <property type="entry name" value="PAS"/>
</dbReference>
<evidence type="ECO:0000256" key="9">
    <source>
        <dbReference type="ARBA" id="ARBA00023012"/>
    </source>
</evidence>
<dbReference type="Pfam" id="PF00512">
    <property type="entry name" value="HisKA"/>
    <property type="match status" value="1"/>
</dbReference>
<evidence type="ECO:0000256" key="10">
    <source>
        <dbReference type="PROSITE-ProRule" id="PRU00169"/>
    </source>
</evidence>
<evidence type="ECO:0000259" key="14">
    <source>
        <dbReference type="PROSITE" id="PS50113"/>
    </source>
</evidence>
<dbReference type="Pfam" id="PF08448">
    <property type="entry name" value="PAS_4"/>
    <property type="match status" value="2"/>
</dbReference>
<dbReference type="InterPro" id="IPR011006">
    <property type="entry name" value="CheY-like_superfamily"/>
</dbReference>
<keyword evidence="7" id="KW-0418">Kinase</keyword>
<dbReference type="Proteomes" id="UP001174210">
    <property type="component" value="Unassembled WGS sequence"/>
</dbReference>